<gene>
    <name evidence="10" type="ORF">AFUS01_LOCUS16871</name>
</gene>
<dbReference type="EMBL" id="CAJVCH010157908">
    <property type="protein sequence ID" value="CAG7728061.1"/>
    <property type="molecule type" value="Genomic_DNA"/>
</dbReference>
<reference evidence="10" key="1">
    <citation type="submission" date="2021-06" db="EMBL/GenBank/DDBJ databases">
        <authorList>
            <person name="Hodson N. C."/>
            <person name="Mongue J. A."/>
            <person name="Jaron S. K."/>
        </authorList>
    </citation>
    <scope>NUCLEOTIDE SEQUENCE</scope>
</reference>
<dbReference type="OrthoDB" id="3945418at2759"/>
<dbReference type="PROSITE" id="PS00086">
    <property type="entry name" value="CYTOCHROME_P450"/>
    <property type="match status" value="1"/>
</dbReference>
<dbReference type="PANTHER" id="PTHR24279:SF120">
    <property type="entry name" value="CYTOCHROME P450"/>
    <property type="match status" value="1"/>
</dbReference>
<protein>
    <recommendedName>
        <fullName evidence="12">Cytochrome P450</fullName>
    </recommendedName>
</protein>
<keyword evidence="7 8" id="KW-0503">Monooxygenase</keyword>
<feature type="compositionally biased region" description="Basic and acidic residues" evidence="9">
    <location>
        <begin position="58"/>
        <end position="70"/>
    </location>
</feature>
<evidence type="ECO:0000256" key="2">
    <source>
        <dbReference type="ARBA" id="ARBA00010617"/>
    </source>
</evidence>
<name>A0A8J2P8R5_9HEXA</name>
<keyword evidence="3 8" id="KW-0349">Heme</keyword>
<keyword evidence="4 8" id="KW-0479">Metal-binding</keyword>
<dbReference type="InterPro" id="IPR001128">
    <property type="entry name" value="Cyt_P450"/>
</dbReference>
<evidence type="ECO:0000256" key="4">
    <source>
        <dbReference type="ARBA" id="ARBA00022723"/>
    </source>
</evidence>
<organism evidence="10 11">
    <name type="scientific">Allacma fusca</name>
    <dbReference type="NCBI Taxonomy" id="39272"/>
    <lineage>
        <taxon>Eukaryota</taxon>
        <taxon>Metazoa</taxon>
        <taxon>Ecdysozoa</taxon>
        <taxon>Arthropoda</taxon>
        <taxon>Hexapoda</taxon>
        <taxon>Collembola</taxon>
        <taxon>Symphypleona</taxon>
        <taxon>Sminthuridae</taxon>
        <taxon>Allacma</taxon>
    </lineage>
</organism>
<evidence type="ECO:0000256" key="6">
    <source>
        <dbReference type="ARBA" id="ARBA00023004"/>
    </source>
</evidence>
<dbReference type="GO" id="GO:0004497">
    <property type="term" value="F:monooxygenase activity"/>
    <property type="evidence" value="ECO:0007669"/>
    <property type="project" value="UniProtKB-KW"/>
</dbReference>
<evidence type="ECO:0000256" key="7">
    <source>
        <dbReference type="ARBA" id="ARBA00023033"/>
    </source>
</evidence>
<evidence type="ECO:0008006" key="12">
    <source>
        <dbReference type="Google" id="ProtNLM"/>
    </source>
</evidence>
<evidence type="ECO:0000256" key="3">
    <source>
        <dbReference type="ARBA" id="ARBA00022617"/>
    </source>
</evidence>
<dbReference type="Pfam" id="PF00067">
    <property type="entry name" value="p450"/>
    <property type="match status" value="1"/>
</dbReference>
<evidence type="ECO:0000313" key="11">
    <source>
        <dbReference type="Proteomes" id="UP000708208"/>
    </source>
</evidence>
<evidence type="ECO:0000256" key="5">
    <source>
        <dbReference type="ARBA" id="ARBA00023002"/>
    </source>
</evidence>
<keyword evidence="5 8" id="KW-0560">Oxidoreductase</keyword>
<dbReference type="GO" id="GO:0020037">
    <property type="term" value="F:heme binding"/>
    <property type="evidence" value="ECO:0007669"/>
    <property type="project" value="InterPro"/>
</dbReference>
<keyword evidence="11" id="KW-1185">Reference proteome</keyword>
<dbReference type="InterPro" id="IPR017972">
    <property type="entry name" value="Cyt_P450_CS"/>
</dbReference>
<feature type="region of interest" description="Disordered" evidence="9">
    <location>
        <begin position="55"/>
        <end position="90"/>
    </location>
</feature>
<evidence type="ECO:0000313" key="10">
    <source>
        <dbReference type="EMBL" id="CAG7728061.1"/>
    </source>
</evidence>
<evidence type="ECO:0000256" key="1">
    <source>
        <dbReference type="ARBA" id="ARBA00001971"/>
    </source>
</evidence>
<dbReference type="GO" id="GO:0005506">
    <property type="term" value="F:iron ion binding"/>
    <property type="evidence" value="ECO:0007669"/>
    <property type="project" value="InterPro"/>
</dbReference>
<dbReference type="GO" id="GO:0016705">
    <property type="term" value="F:oxidoreductase activity, acting on paired donors, with incorporation or reduction of molecular oxygen"/>
    <property type="evidence" value="ECO:0007669"/>
    <property type="project" value="InterPro"/>
</dbReference>
<keyword evidence="6 8" id="KW-0408">Iron</keyword>
<dbReference type="Proteomes" id="UP000708208">
    <property type="component" value="Unassembled WGS sequence"/>
</dbReference>
<proteinExistence type="inferred from homology"/>
<comment type="cofactor">
    <cofactor evidence="1">
        <name>heme</name>
        <dbReference type="ChEBI" id="CHEBI:30413"/>
    </cofactor>
</comment>
<evidence type="ECO:0000256" key="9">
    <source>
        <dbReference type="SAM" id="MobiDB-lite"/>
    </source>
</evidence>
<comment type="caution">
    <text evidence="10">The sequence shown here is derived from an EMBL/GenBank/DDBJ whole genome shotgun (WGS) entry which is preliminary data.</text>
</comment>
<sequence>MRKPLEKAAKALLRYPKTKRCVQTRDQSLAIQSNPRSLLLEPLQVECPFKLRPQNQVDPKKKLPSVEENKSSVPKSDAGAAESCQPFSSVPSPPGLPLVGCLFDFIKSGGGSQLHEHSRQRHCQLGPIYKENIAGQEVLYVSDPSFYADVTRYEGNFPASFKPDAFKLYHSETDSVRNDGVFFKEDEDWWALRKPLNDTMLKRLNCNKTLPLVMSSFEQYLTEVLQKWEGIVKSRSGNLPNVETELFELGFAGAARVVLGNQFVTNWGRLNKDLSFVLHAAENVTKENCKMLAFPASVAKKFRTKTWKNFEKSMAELVQTCKDISELCAIDVVKNSSNPDFGYHEGGILYRLHTEANLPVKSMTDAACGFLATPDPISTTLKWIFFCLGRHPKVQEQIYQEIQQVCGPKTPVTSFHLEDLKFVKMTLKEVMRLYPSAPFLARNLQEESIIGGYKIPAKQIVALSLYTSHRDAKYFRDPLLFWPERWSRKADDNSSSPNNHKLAGVMEPSAFRPFGFGKRSCVGKIFAEATMQLIIARTVQQFRLHSEEVQPVMKTLLLPDRPLTVNLEKRDTPA</sequence>
<dbReference type="InterPro" id="IPR050479">
    <property type="entry name" value="CYP11_CYP27_families"/>
</dbReference>
<dbReference type="AlphaFoldDB" id="A0A8J2P8R5"/>
<dbReference type="PANTHER" id="PTHR24279">
    <property type="entry name" value="CYTOCHROME P450"/>
    <property type="match status" value="1"/>
</dbReference>
<comment type="similarity">
    <text evidence="2 8">Belongs to the cytochrome P450 family.</text>
</comment>
<accession>A0A8J2P8R5</accession>
<evidence type="ECO:0000256" key="8">
    <source>
        <dbReference type="RuleBase" id="RU000461"/>
    </source>
</evidence>